<keyword evidence="4" id="KW-0251">Elongation factor</keyword>
<dbReference type="GO" id="GO:0005525">
    <property type="term" value="F:GTP binding"/>
    <property type="evidence" value="ECO:0007669"/>
    <property type="project" value="UniProtKB-KW"/>
</dbReference>
<name>A0A5J4N4F1_9TREM</name>
<dbReference type="GO" id="GO:0003924">
    <property type="term" value="F:GTPase activity"/>
    <property type="evidence" value="ECO:0007669"/>
    <property type="project" value="InterPro"/>
</dbReference>
<protein>
    <submittedName>
        <fullName evidence="4">Elongation factor 1 alpha-like protein</fullName>
    </submittedName>
</protein>
<comment type="caution">
    <text evidence="4">The sequence shown here is derived from an EMBL/GenBank/DDBJ whole genome shotgun (WGS) entry which is preliminary data.</text>
</comment>
<evidence type="ECO:0000256" key="2">
    <source>
        <dbReference type="ARBA" id="ARBA00023134"/>
    </source>
</evidence>
<dbReference type="PROSITE" id="PS51722">
    <property type="entry name" value="G_TR_2"/>
    <property type="match status" value="1"/>
</dbReference>
<dbReference type="PRINTS" id="PR00315">
    <property type="entry name" value="ELONGATNFCT"/>
</dbReference>
<dbReference type="EMBL" id="QNGE01012935">
    <property type="protein sequence ID" value="KAA3670189.1"/>
    <property type="molecule type" value="Genomic_DNA"/>
</dbReference>
<gene>
    <name evidence="4" type="ORF">DEA37_0008383</name>
</gene>
<evidence type="ECO:0000259" key="3">
    <source>
        <dbReference type="PROSITE" id="PS51722"/>
    </source>
</evidence>
<proteinExistence type="predicted"/>
<dbReference type="AlphaFoldDB" id="A0A5J4N4F1"/>
<dbReference type="InterPro" id="IPR050100">
    <property type="entry name" value="TRAFAC_GTPase_members"/>
</dbReference>
<keyword evidence="4" id="KW-0648">Protein biosynthesis</keyword>
<evidence type="ECO:0000313" key="5">
    <source>
        <dbReference type="Proteomes" id="UP000324629"/>
    </source>
</evidence>
<dbReference type="SUPFAM" id="SSF52540">
    <property type="entry name" value="P-loop containing nucleoside triphosphate hydrolases"/>
    <property type="match status" value="1"/>
</dbReference>
<dbReference type="InterPro" id="IPR000795">
    <property type="entry name" value="T_Tr_GTP-bd_dom"/>
</dbReference>
<keyword evidence="1" id="KW-0547">Nucleotide-binding</keyword>
<accession>A0A5J4N4F1</accession>
<evidence type="ECO:0000313" key="4">
    <source>
        <dbReference type="EMBL" id="KAA3670189.1"/>
    </source>
</evidence>
<keyword evidence="2" id="KW-0342">GTP-binding</keyword>
<evidence type="ECO:0000256" key="1">
    <source>
        <dbReference type="ARBA" id="ARBA00022741"/>
    </source>
</evidence>
<feature type="non-terminal residue" evidence="4">
    <location>
        <position position="144"/>
    </location>
</feature>
<dbReference type="InterPro" id="IPR027417">
    <property type="entry name" value="P-loop_NTPase"/>
</dbReference>
<feature type="domain" description="Tr-type G" evidence="3">
    <location>
        <begin position="1"/>
        <end position="144"/>
    </location>
</feature>
<dbReference type="Gene3D" id="3.40.50.300">
    <property type="entry name" value="P-loop containing nucleotide triphosphate hydrolases"/>
    <property type="match status" value="1"/>
</dbReference>
<dbReference type="PANTHER" id="PTHR23115">
    <property type="entry name" value="TRANSLATION FACTOR"/>
    <property type="match status" value="1"/>
</dbReference>
<keyword evidence="5" id="KW-1185">Reference proteome</keyword>
<dbReference type="GO" id="GO:0003746">
    <property type="term" value="F:translation elongation factor activity"/>
    <property type="evidence" value="ECO:0007669"/>
    <property type="project" value="UniProtKB-KW"/>
</dbReference>
<dbReference type="Pfam" id="PF00009">
    <property type="entry name" value="GTP_EFTU"/>
    <property type="match status" value="1"/>
</dbReference>
<feature type="non-terminal residue" evidence="4">
    <location>
        <position position="1"/>
    </location>
</feature>
<reference evidence="4 5" key="1">
    <citation type="journal article" date="2019" name="Gigascience">
        <title>Whole-genome sequence of the oriental lung fluke Paragonimus westermani.</title>
        <authorList>
            <person name="Oey H."/>
            <person name="Zakrzewski M."/>
            <person name="Narain K."/>
            <person name="Devi K.R."/>
            <person name="Agatsuma T."/>
            <person name="Nawaratna S."/>
            <person name="Gobert G.N."/>
            <person name="Jones M.K."/>
            <person name="Ragan M.A."/>
            <person name="McManus D.P."/>
            <person name="Krause L."/>
        </authorList>
    </citation>
    <scope>NUCLEOTIDE SEQUENCE [LARGE SCALE GENOMIC DNA]</scope>
    <source>
        <strain evidence="4 5">IND2009</strain>
    </source>
</reference>
<sequence length="144" mass="15332">IALMDAPGHKDFVPRVIGGASQADVALLVVNATNGEFETGFGPGGQTKEHARLARLLGVSRLIVAVNKMDTVNWDRMRFEAIKTQMTSFLKALNLTNTVFCPVSGLTGVNVLPADATGACKVSDDPEVNKLCGWYTGPCLVDII</sequence>
<organism evidence="4 5">
    <name type="scientific">Paragonimus westermani</name>
    <dbReference type="NCBI Taxonomy" id="34504"/>
    <lineage>
        <taxon>Eukaryota</taxon>
        <taxon>Metazoa</taxon>
        <taxon>Spiralia</taxon>
        <taxon>Lophotrochozoa</taxon>
        <taxon>Platyhelminthes</taxon>
        <taxon>Trematoda</taxon>
        <taxon>Digenea</taxon>
        <taxon>Plagiorchiida</taxon>
        <taxon>Troglotremata</taxon>
        <taxon>Troglotrematidae</taxon>
        <taxon>Paragonimus</taxon>
    </lineage>
</organism>
<dbReference type="Proteomes" id="UP000324629">
    <property type="component" value="Unassembled WGS sequence"/>
</dbReference>